<dbReference type="Gene3D" id="3.40.50.150">
    <property type="entry name" value="Vaccinia Virus protein VP39"/>
    <property type="match status" value="1"/>
</dbReference>
<dbReference type="InterPro" id="IPR029063">
    <property type="entry name" value="SAM-dependent_MTases_sf"/>
</dbReference>
<dbReference type="GO" id="GO:0032259">
    <property type="term" value="P:methylation"/>
    <property type="evidence" value="ECO:0007669"/>
    <property type="project" value="UniProtKB-KW"/>
</dbReference>
<keyword evidence="1" id="KW-0808">Transferase</keyword>
<proteinExistence type="predicted"/>
<protein>
    <submittedName>
        <fullName evidence="1">Class I SAM-dependent methyltransferase</fullName>
    </submittedName>
</protein>
<dbReference type="PANTHER" id="PTHR43167">
    <property type="entry name" value="PUTATIVE (AFU_ORTHOLOGUE AFUA_6G01830)-RELATED"/>
    <property type="match status" value="1"/>
</dbReference>
<gene>
    <name evidence="1" type="ORF">JL102_15685</name>
</gene>
<dbReference type="RefSeq" id="WP_202245373.1">
    <property type="nucleotide sequence ID" value="NZ_JAESIY010000008.1"/>
</dbReference>
<evidence type="ECO:0000313" key="2">
    <source>
        <dbReference type="Proteomes" id="UP000659388"/>
    </source>
</evidence>
<accession>A0A937F8C1</accession>
<dbReference type="CDD" id="cd02440">
    <property type="entry name" value="AdoMet_MTases"/>
    <property type="match status" value="1"/>
</dbReference>
<sequence>MQQKIQQLKSFIWYWLKAENKHSLHPPFVFALYTSVFQNQSQPYCFKEIKKAKRKFQKSQQEVQITDLGAGSSVANSATRKVSQIASSGITRAKYSQLLYKLCRFINAQHVVELGTSIGINTLYLSYACENGSITTYEGAPELAKIAEKLFEEHQIKNVRTVIGNIDETLKSNLPKSVDLAFFDANHKATPTLTYFHTLLAHAHEDSCFIFDDIHWSAEMERAWEEIKNHPSVSLSIDIFQFGIILFKKGIKKQHYILQY</sequence>
<dbReference type="GO" id="GO:0008168">
    <property type="term" value="F:methyltransferase activity"/>
    <property type="evidence" value="ECO:0007669"/>
    <property type="project" value="UniProtKB-KW"/>
</dbReference>
<dbReference type="Proteomes" id="UP000659388">
    <property type="component" value="Unassembled WGS sequence"/>
</dbReference>
<organism evidence="1 2">
    <name type="scientific">Fulvivirga sediminis</name>
    <dbReference type="NCBI Taxonomy" id="2803949"/>
    <lineage>
        <taxon>Bacteria</taxon>
        <taxon>Pseudomonadati</taxon>
        <taxon>Bacteroidota</taxon>
        <taxon>Cytophagia</taxon>
        <taxon>Cytophagales</taxon>
        <taxon>Fulvivirgaceae</taxon>
        <taxon>Fulvivirga</taxon>
    </lineage>
</organism>
<dbReference type="Pfam" id="PF13578">
    <property type="entry name" value="Methyltransf_24"/>
    <property type="match status" value="1"/>
</dbReference>
<keyword evidence="1" id="KW-0489">Methyltransferase</keyword>
<keyword evidence="2" id="KW-1185">Reference proteome</keyword>
<dbReference type="PANTHER" id="PTHR43167:SF1">
    <property type="entry name" value="PUTATIVE (AFU_ORTHOLOGUE AFUA_6G01830)-RELATED"/>
    <property type="match status" value="1"/>
</dbReference>
<dbReference type="SUPFAM" id="SSF53335">
    <property type="entry name" value="S-adenosyl-L-methionine-dependent methyltransferases"/>
    <property type="match status" value="1"/>
</dbReference>
<evidence type="ECO:0000313" key="1">
    <source>
        <dbReference type="EMBL" id="MBL3657590.1"/>
    </source>
</evidence>
<dbReference type="EMBL" id="JAESIY010000008">
    <property type="protein sequence ID" value="MBL3657590.1"/>
    <property type="molecule type" value="Genomic_DNA"/>
</dbReference>
<comment type="caution">
    <text evidence="1">The sequence shown here is derived from an EMBL/GenBank/DDBJ whole genome shotgun (WGS) entry which is preliminary data.</text>
</comment>
<dbReference type="AlphaFoldDB" id="A0A937F8C1"/>
<name>A0A937F8C1_9BACT</name>
<reference evidence="1" key="1">
    <citation type="submission" date="2021-01" db="EMBL/GenBank/DDBJ databases">
        <title>Fulvivirga kasyanovii gen. nov., sp nov., a novel member of the phylum Bacteroidetes isolated from seawater in a mussel farm.</title>
        <authorList>
            <person name="Zhao L.-H."/>
            <person name="Wang Z.-J."/>
        </authorList>
    </citation>
    <scope>NUCLEOTIDE SEQUENCE</scope>
    <source>
        <strain evidence="1">2943</strain>
    </source>
</reference>